<dbReference type="Proteomes" id="UP000306324">
    <property type="component" value="Unassembled WGS sequence"/>
</dbReference>
<comment type="subcellular location">
    <subcellularLocation>
        <location evidence="1">Membrane</location>
        <topology evidence="1">Multi-pass membrane protein</topology>
    </subcellularLocation>
</comment>
<dbReference type="Gene3D" id="3.30.750.24">
    <property type="entry name" value="STAS domain"/>
    <property type="match status" value="1"/>
</dbReference>
<feature type="transmembrane region" description="Helical" evidence="5">
    <location>
        <begin position="34"/>
        <end position="59"/>
    </location>
</feature>
<evidence type="ECO:0000313" key="7">
    <source>
        <dbReference type="EMBL" id="TMQ76507.1"/>
    </source>
</evidence>
<gene>
    <name evidence="7" type="ORF">ACCUM_4272</name>
</gene>
<keyword evidence="2 5" id="KW-0812">Transmembrane</keyword>
<dbReference type="EMBL" id="SWAD01000049">
    <property type="protein sequence ID" value="TMQ76507.1"/>
    <property type="molecule type" value="Genomic_DNA"/>
</dbReference>
<evidence type="ECO:0000256" key="1">
    <source>
        <dbReference type="ARBA" id="ARBA00004141"/>
    </source>
</evidence>
<dbReference type="CDD" id="cd07042">
    <property type="entry name" value="STAS_SulP_like_sulfate_transporter"/>
    <property type="match status" value="1"/>
</dbReference>
<feature type="transmembrane region" description="Helical" evidence="5">
    <location>
        <begin position="121"/>
        <end position="140"/>
    </location>
</feature>
<proteinExistence type="predicted"/>
<protein>
    <submittedName>
        <fullName evidence="7">Sulfate permease</fullName>
    </submittedName>
</protein>
<dbReference type="InterPro" id="IPR001902">
    <property type="entry name" value="SLC26A/SulP_fam"/>
</dbReference>
<evidence type="ECO:0000256" key="4">
    <source>
        <dbReference type="ARBA" id="ARBA00023136"/>
    </source>
</evidence>
<feature type="transmembrane region" description="Helical" evidence="5">
    <location>
        <begin position="240"/>
        <end position="259"/>
    </location>
</feature>
<evidence type="ECO:0000256" key="5">
    <source>
        <dbReference type="SAM" id="Phobius"/>
    </source>
</evidence>
<dbReference type="PROSITE" id="PS50801">
    <property type="entry name" value="STAS"/>
    <property type="match status" value="1"/>
</dbReference>
<accession>A0A5S4EM88</accession>
<evidence type="ECO:0000259" key="6">
    <source>
        <dbReference type="PROSITE" id="PS50801"/>
    </source>
</evidence>
<feature type="transmembrane region" description="Helical" evidence="5">
    <location>
        <begin position="66"/>
        <end position="84"/>
    </location>
</feature>
<dbReference type="GO" id="GO:0016020">
    <property type="term" value="C:membrane"/>
    <property type="evidence" value="ECO:0007669"/>
    <property type="project" value="UniProtKB-SubCell"/>
</dbReference>
<comment type="caution">
    <text evidence="7">The sequence shown here is derived from an EMBL/GenBank/DDBJ whole genome shotgun (WGS) entry which is preliminary data.</text>
</comment>
<dbReference type="Pfam" id="PF01740">
    <property type="entry name" value="STAS"/>
    <property type="match status" value="1"/>
</dbReference>
<keyword evidence="4 5" id="KW-0472">Membrane</keyword>
<feature type="transmembrane region" description="Helical" evidence="5">
    <location>
        <begin position="377"/>
        <end position="405"/>
    </location>
</feature>
<keyword evidence="3 5" id="KW-1133">Transmembrane helix</keyword>
<dbReference type="InterPro" id="IPR002645">
    <property type="entry name" value="STAS_dom"/>
</dbReference>
<dbReference type="PANTHER" id="PTHR11814">
    <property type="entry name" value="SULFATE TRANSPORTER"/>
    <property type="match status" value="1"/>
</dbReference>
<keyword evidence="8" id="KW-1185">Reference proteome</keyword>
<evidence type="ECO:0000256" key="2">
    <source>
        <dbReference type="ARBA" id="ARBA00022692"/>
    </source>
</evidence>
<dbReference type="InterPro" id="IPR036513">
    <property type="entry name" value="STAS_dom_sf"/>
</dbReference>
<dbReference type="GO" id="GO:0055085">
    <property type="term" value="P:transmembrane transport"/>
    <property type="evidence" value="ECO:0007669"/>
    <property type="project" value="InterPro"/>
</dbReference>
<dbReference type="OrthoDB" id="9769739at2"/>
<dbReference type="SUPFAM" id="SSF52091">
    <property type="entry name" value="SpoIIaa-like"/>
    <property type="match status" value="1"/>
</dbReference>
<name>A0A5S4EM88_9PROT</name>
<evidence type="ECO:0000256" key="3">
    <source>
        <dbReference type="ARBA" id="ARBA00022989"/>
    </source>
</evidence>
<feature type="transmembrane region" description="Helical" evidence="5">
    <location>
        <begin position="280"/>
        <end position="299"/>
    </location>
</feature>
<feature type="transmembrane region" description="Helical" evidence="5">
    <location>
        <begin position="12"/>
        <end position="28"/>
    </location>
</feature>
<feature type="transmembrane region" description="Helical" evidence="5">
    <location>
        <begin position="152"/>
        <end position="172"/>
    </location>
</feature>
<sequence length="554" mass="57204">MPFWLKHYRRELLAGDLAAGVIVALMLIPQGMAYAMVAGLPPVAGLYASILPPIAYAVFGSSMVQSVGPMAITSLMTGASLAAFAPPGSALSVVLAGQMALIAGVVLFLSGVFRLGFLAGFLSRPVMSGFTTGAALLITGGQMEPLLGGPPAAIHLPSAIIGVSSLLTLWAAKQYLAKALRALGLSTRVAETLARLAPVAVLVVATAVVGVLGLAQGGVKAVGEIPSGIPGIALSVSAEHWRALLVPGVLVAFMIFLSSQSAAQSLAQKRGERITTNRELLGLGAANVASALSGGLPVTGSISRSAVNYSAGANTPLASMISAALVVLILVVPTPCVSLLPLPALAATIILAVLGMIDLTTLRDSWRYDRGDAGALLATVAGVLLLGVEEGVILGVVLSLATLIWRTSRPHIAVIGRIAGSEHFRNVERHDVETLPAVLMLRVDADLYFGNVDAVVDRLESLLKARATQGRVTCHVVLVMSAVSLIDTTGLYALTEISRSLRAQGTKLHLTEVKGPVMDRLQQSDFLGKELSGQVFLSTAQAFRHLAAEASQAG</sequence>
<evidence type="ECO:0000313" key="8">
    <source>
        <dbReference type="Proteomes" id="UP000306324"/>
    </source>
</evidence>
<reference evidence="7 8" key="1">
    <citation type="submission" date="2019-04" db="EMBL/GenBank/DDBJ databases">
        <title>A novel phosphate-accumulating bacterium identified in bioreactor for phosphate removal from wastewater.</title>
        <authorList>
            <person name="Kotlyarov R.Y."/>
            <person name="Beletsky A.V."/>
            <person name="Kallistova A.Y."/>
            <person name="Dorofeev A.G."/>
            <person name="Nikolaev Y.Y."/>
            <person name="Pimenov N.V."/>
            <person name="Ravin N.V."/>
            <person name="Mardanov A.V."/>
        </authorList>
    </citation>
    <scope>NUCLEOTIDE SEQUENCE [LARGE SCALE GENOMIC DNA]</scope>
    <source>
        <strain evidence="7 8">Bin19</strain>
    </source>
</reference>
<feature type="transmembrane region" description="Helical" evidence="5">
    <location>
        <begin position="339"/>
        <end position="357"/>
    </location>
</feature>
<feature type="domain" description="STAS" evidence="6">
    <location>
        <begin position="428"/>
        <end position="546"/>
    </location>
</feature>
<dbReference type="AlphaFoldDB" id="A0A5S4EM88"/>
<dbReference type="InterPro" id="IPR011547">
    <property type="entry name" value="SLC26A/SulP_dom"/>
</dbReference>
<feature type="transmembrane region" description="Helical" evidence="5">
    <location>
        <begin position="311"/>
        <end position="332"/>
    </location>
</feature>
<dbReference type="Pfam" id="PF00916">
    <property type="entry name" value="Sulfate_transp"/>
    <property type="match status" value="1"/>
</dbReference>
<organism evidence="7 8">
    <name type="scientific">Candidatus Accumulibacter phosphatis</name>
    <dbReference type="NCBI Taxonomy" id="327160"/>
    <lineage>
        <taxon>Bacteria</taxon>
        <taxon>Pseudomonadati</taxon>
        <taxon>Pseudomonadota</taxon>
        <taxon>Betaproteobacteria</taxon>
        <taxon>Candidatus Accumulibacter</taxon>
    </lineage>
</organism>
<feature type="transmembrane region" description="Helical" evidence="5">
    <location>
        <begin position="193"/>
        <end position="215"/>
    </location>
</feature>
<feature type="transmembrane region" description="Helical" evidence="5">
    <location>
        <begin position="90"/>
        <end position="109"/>
    </location>
</feature>
<dbReference type="RefSeq" id="WP_138678243.1">
    <property type="nucleotide sequence ID" value="NZ_SWAD01000049.1"/>
</dbReference>